<proteinExistence type="predicted"/>
<dbReference type="KEGG" id="cre:CHLRE_07g332700v5"/>
<dbReference type="PROSITE" id="PS50011">
    <property type="entry name" value="PROTEIN_KINASE_DOM"/>
    <property type="match status" value="1"/>
</dbReference>
<dbReference type="InterPro" id="IPR051681">
    <property type="entry name" value="Ser/Thr_Kinases-Pseudokinases"/>
</dbReference>
<keyword evidence="1" id="KW-0547">Nucleotide-binding</keyword>
<dbReference type="Pfam" id="PF00069">
    <property type="entry name" value="Pkinase"/>
    <property type="match status" value="1"/>
</dbReference>
<feature type="domain" description="Protein kinase" evidence="3">
    <location>
        <begin position="37"/>
        <end position="325"/>
    </location>
</feature>
<dbReference type="GeneID" id="66054069"/>
<feature type="binding site" evidence="1">
    <location>
        <position position="64"/>
    </location>
    <ligand>
        <name>ATP</name>
        <dbReference type="ChEBI" id="CHEBI:30616"/>
    </ligand>
</feature>
<sequence length="667" mass="70156">MLRECGLLGGGEPSTSTSSSGDGEPVLLPVLRAADVQLTSQELGSGAFGRVMLGRFHGRDVAVKLLPLLGPADSRAALRREVAALASLSLRCSSMARLVGISVKDGRLALVMCRYQCSLAQSLAKQPGGRMASDEATLLARDLLRGLAQLHCHGVVMADLKPDNVLLDESGAPLLCDFGLSRAVRSTLGQHAPLSQVAGTANYMSPEQFMVGTGGSSTSTAGGAAGTSTNSAGGGAGAGSDGLISPKSDMWAFACTMLHALTGQPPWAGLHIGQIAVQVGVHKRAPDVPTHAPPHLRTVLLSCLQPDPARRPSASEALASLEQELRRCIRTAPPPPQPAGATAETAAAAAVAPPRPTHVKLAVYIFDSEAFRPAPAPITTLTASVNAAATIDLGGGMLQLSVPLLPAHDDTMSWTAFATVPRDMAQLVTLNINRWGERTGCTFVSLVGQPRIDLVSYVTQPGGEPFTRKVVVVDVRKPVTRVSVVLYGSWGSNQAVGVTVFPWHNAFSLEAEALSKLAPNARARRFQVGRYELVVEGRRRHIPALLESGLIRQGAVLHMRERGEATMQVLVHVDEGQPAMSLLPVRVAPCWLVRELKTAVAEKRPALADTIMEQYKFVRGQTDCDDCAELSVYSIAAADGDFQVLQLVKRRPHQAAGAGAGAAAAAT</sequence>
<evidence type="ECO:0000256" key="1">
    <source>
        <dbReference type="PROSITE-ProRule" id="PRU10141"/>
    </source>
</evidence>
<dbReference type="EMBL" id="CM008968">
    <property type="protein sequence ID" value="PNW80862.1"/>
    <property type="molecule type" value="Genomic_DNA"/>
</dbReference>
<dbReference type="PANTHER" id="PTHR44329">
    <property type="entry name" value="SERINE/THREONINE-PROTEIN KINASE TNNI3K-RELATED"/>
    <property type="match status" value="1"/>
</dbReference>
<dbReference type="CDD" id="cd14014">
    <property type="entry name" value="STKc_PknB_like"/>
    <property type="match status" value="1"/>
</dbReference>
<reference evidence="4 5" key="1">
    <citation type="journal article" date="2007" name="Science">
        <title>The Chlamydomonas genome reveals the evolution of key animal and plant functions.</title>
        <authorList>
            <person name="Merchant S.S."/>
            <person name="Prochnik S.E."/>
            <person name="Vallon O."/>
            <person name="Harris E.H."/>
            <person name="Karpowicz S.J."/>
            <person name="Witman G.B."/>
            <person name="Terry A."/>
            <person name="Salamov A."/>
            <person name="Fritz-Laylin L.K."/>
            <person name="Marechal-Drouard L."/>
            <person name="Marshall W.F."/>
            <person name="Qu L.H."/>
            <person name="Nelson D.R."/>
            <person name="Sanderfoot A.A."/>
            <person name="Spalding M.H."/>
            <person name="Kapitonov V.V."/>
            <person name="Ren Q."/>
            <person name="Ferris P."/>
            <person name="Lindquist E."/>
            <person name="Shapiro H."/>
            <person name="Lucas S.M."/>
            <person name="Grimwood J."/>
            <person name="Schmutz J."/>
            <person name="Cardol P."/>
            <person name="Cerutti H."/>
            <person name="Chanfreau G."/>
            <person name="Chen C.L."/>
            <person name="Cognat V."/>
            <person name="Croft M.T."/>
            <person name="Dent R."/>
            <person name="Dutcher S."/>
            <person name="Fernandez E."/>
            <person name="Fukuzawa H."/>
            <person name="Gonzalez-Ballester D."/>
            <person name="Gonzalez-Halphen D."/>
            <person name="Hallmann A."/>
            <person name="Hanikenne M."/>
            <person name="Hippler M."/>
            <person name="Inwood W."/>
            <person name="Jabbari K."/>
            <person name="Kalanon M."/>
            <person name="Kuras R."/>
            <person name="Lefebvre P.A."/>
            <person name="Lemaire S.D."/>
            <person name="Lobanov A.V."/>
            <person name="Lohr M."/>
            <person name="Manuell A."/>
            <person name="Meier I."/>
            <person name="Mets L."/>
            <person name="Mittag M."/>
            <person name="Mittelmeier T."/>
            <person name="Moroney J.V."/>
            <person name="Moseley J."/>
            <person name="Napoli C."/>
            <person name="Nedelcu A.M."/>
            <person name="Niyogi K."/>
            <person name="Novoselov S.V."/>
            <person name="Paulsen I.T."/>
            <person name="Pazour G."/>
            <person name="Purton S."/>
            <person name="Ral J.P."/>
            <person name="Riano-Pachon D.M."/>
            <person name="Riekhof W."/>
            <person name="Rymarquis L."/>
            <person name="Schroda M."/>
            <person name="Stern D."/>
            <person name="Umen J."/>
            <person name="Willows R."/>
            <person name="Wilson N."/>
            <person name="Zimmer S.L."/>
            <person name="Allmer J."/>
            <person name="Balk J."/>
            <person name="Bisova K."/>
            <person name="Chen C.J."/>
            <person name="Elias M."/>
            <person name="Gendler K."/>
            <person name="Hauser C."/>
            <person name="Lamb M.R."/>
            <person name="Ledford H."/>
            <person name="Long J.C."/>
            <person name="Minagawa J."/>
            <person name="Page M.D."/>
            <person name="Pan J."/>
            <person name="Pootakham W."/>
            <person name="Roje S."/>
            <person name="Rose A."/>
            <person name="Stahlberg E."/>
            <person name="Terauchi A.M."/>
            <person name="Yang P."/>
            <person name="Ball S."/>
            <person name="Bowler C."/>
            <person name="Dieckmann C.L."/>
            <person name="Gladyshev V.N."/>
            <person name="Green P."/>
            <person name="Jorgensen R."/>
            <person name="Mayfield S."/>
            <person name="Mueller-Roeber B."/>
            <person name="Rajamani S."/>
            <person name="Sayre R.T."/>
            <person name="Brokstein P."/>
            <person name="Dubchak I."/>
            <person name="Goodstein D."/>
            <person name="Hornick L."/>
            <person name="Huang Y.W."/>
            <person name="Jhaveri J."/>
            <person name="Luo Y."/>
            <person name="Martinez D."/>
            <person name="Ngau W.C."/>
            <person name="Otillar B."/>
            <person name="Poliakov A."/>
            <person name="Porter A."/>
            <person name="Szajkowski L."/>
            <person name="Werner G."/>
            <person name="Zhou K."/>
            <person name="Grigoriev I.V."/>
            <person name="Rokhsar D.S."/>
            <person name="Grossman A.R."/>
        </authorList>
    </citation>
    <scope>NUCLEOTIDE SEQUENCE [LARGE SCALE GENOMIC DNA]</scope>
    <source>
        <strain evidence="5">CC-503</strain>
    </source>
</reference>
<dbReference type="Pfam" id="PF07714">
    <property type="entry name" value="PK_Tyr_Ser-Thr"/>
    <property type="match status" value="1"/>
</dbReference>
<dbReference type="STRING" id="3055.A0A2K3DK01"/>
<dbReference type="InterPro" id="IPR017441">
    <property type="entry name" value="Protein_kinase_ATP_BS"/>
</dbReference>
<name>A0A2K3DK01_CHLRE</name>
<dbReference type="InParanoid" id="A0A2K3DK01"/>
<dbReference type="ExpressionAtlas" id="A0A2K3DK01">
    <property type="expression patterns" value="baseline and differential"/>
</dbReference>
<dbReference type="InterPro" id="IPR000719">
    <property type="entry name" value="Prot_kinase_dom"/>
</dbReference>
<organism evidence="4 5">
    <name type="scientific">Chlamydomonas reinhardtii</name>
    <name type="common">Chlamydomonas smithii</name>
    <dbReference type="NCBI Taxonomy" id="3055"/>
    <lineage>
        <taxon>Eukaryota</taxon>
        <taxon>Viridiplantae</taxon>
        <taxon>Chlorophyta</taxon>
        <taxon>core chlorophytes</taxon>
        <taxon>Chlorophyceae</taxon>
        <taxon>CS clade</taxon>
        <taxon>Chlamydomonadales</taxon>
        <taxon>Chlamydomonadaceae</taxon>
        <taxon>Chlamydomonas</taxon>
    </lineage>
</organism>
<dbReference type="AlphaFoldDB" id="A0A2K3DK01"/>
<evidence type="ECO:0000313" key="5">
    <source>
        <dbReference type="Proteomes" id="UP000006906"/>
    </source>
</evidence>
<gene>
    <name evidence="4" type="ORF">CHLRE_07g332700v5</name>
</gene>
<feature type="compositionally biased region" description="Low complexity" evidence="2">
    <location>
        <begin position="13"/>
        <end position="23"/>
    </location>
</feature>
<dbReference type="InterPro" id="IPR001245">
    <property type="entry name" value="Ser-Thr/Tyr_kinase_cat_dom"/>
</dbReference>
<dbReference type="Proteomes" id="UP000006906">
    <property type="component" value="Chromosome 7"/>
</dbReference>
<feature type="region of interest" description="Disordered" evidence="2">
    <location>
        <begin position="214"/>
        <end position="238"/>
    </location>
</feature>
<dbReference type="InterPro" id="IPR011009">
    <property type="entry name" value="Kinase-like_dom_sf"/>
</dbReference>
<evidence type="ECO:0000256" key="2">
    <source>
        <dbReference type="SAM" id="MobiDB-lite"/>
    </source>
</evidence>
<protein>
    <recommendedName>
        <fullName evidence="3">Protein kinase domain-containing protein</fullName>
    </recommendedName>
</protein>
<dbReference type="Gene3D" id="3.30.200.20">
    <property type="entry name" value="Phosphorylase Kinase, domain 1"/>
    <property type="match status" value="1"/>
</dbReference>
<dbReference type="OrthoDB" id="536306at2759"/>
<dbReference type="PANTHER" id="PTHR44329:SF214">
    <property type="entry name" value="PROTEIN KINASE DOMAIN-CONTAINING PROTEIN"/>
    <property type="match status" value="1"/>
</dbReference>
<dbReference type="RefSeq" id="XP_042922783.1">
    <property type="nucleotide sequence ID" value="XM_043064215.1"/>
</dbReference>
<keyword evidence="1" id="KW-0067">ATP-binding</keyword>
<dbReference type="GO" id="GO:0004674">
    <property type="term" value="F:protein serine/threonine kinase activity"/>
    <property type="evidence" value="ECO:0000318"/>
    <property type="project" value="GO_Central"/>
</dbReference>
<dbReference type="SMART" id="SM00220">
    <property type="entry name" value="S_TKc"/>
    <property type="match status" value="1"/>
</dbReference>
<dbReference type="SUPFAM" id="SSF56112">
    <property type="entry name" value="Protein kinase-like (PK-like)"/>
    <property type="match status" value="1"/>
</dbReference>
<dbReference type="Gene3D" id="1.10.510.10">
    <property type="entry name" value="Transferase(Phosphotransferase) domain 1"/>
    <property type="match status" value="1"/>
</dbReference>
<keyword evidence="5" id="KW-1185">Reference proteome</keyword>
<feature type="compositionally biased region" description="Low complexity" evidence="2">
    <location>
        <begin position="216"/>
        <end position="231"/>
    </location>
</feature>
<accession>A0A2K3DK01</accession>
<evidence type="ECO:0000313" key="4">
    <source>
        <dbReference type="EMBL" id="PNW80862.1"/>
    </source>
</evidence>
<dbReference type="PROSITE" id="PS00107">
    <property type="entry name" value="PROTEIN_KINASE_ATP"/>
    <property type="match status" value="1"/>
</dbReference>
<feature type="region of interest" description="Disordered" evidence="2">
    <location>
        <begin position="1"/>
        <end position="23"/>
    </location>
</feature>
<evidence type="ECO:0000259" key="3">
    <source>
        <dbReference type="PROSITE" id="PS50011"/>
    </source>
</evidence>
<dbReference type="GO" id="GO:0005524">
    <property type="term" value="F:ATP binding"/>
    <property type="evidence" value="ECO:0007669"/>
    <property type="project" value="UniProtKB-UniRule"/>
</dbReference>
<dbReference type="Gramene" id="PNW80862">
    <property type="protein sequence ID" value="PNW80862"/>
    <property type="gene ID" value="CHLRE_07g332700v5"/>
</dbReference>